<organism evidence="2 3">
    <name type="scientific">Dentiscutata erythropus</name>
    <dbReference type="NCBI Taxonomy" id="1348616"/>
    <lineage>
        <taxon>Eukaryota</taxon>
        <taxon>Fungi</taxon>
        <taxon>Fungi incertae sedis</taxon>
        <taxon>Mucoromycota</taxon>
        <taxon>Glomeromycotina</taxon>
        <taxon>Glomeromycetes</taxon>
        <taxon>Diversisporales</taxon>
        <taxon>Gigasporaceae</taxon>
        <taxon>Dentiscutata</taxon>
    </lineage>
</organism>
<evidence type="ECO:0000256" key="1">
    <source>
        <dbReference type="SAM" id="MobiDB-lite"/>
    </source>
</evidence>
<keyword evidence="3" id="KW-1185">Reference proteome</keyword>
<name>A0A9N9PKX7_9GLOM</name>
<evidence type="ECO:0000313" key="2">
    <source>
        <dbReference type="EMBL" id="CAG8826755.1"/>
    </source>
</evidence>
<dbReference type="Proteomes" id="UP000789405">
    <property type="component" value="Unassembled WGS sequence"/>
</dbReference>
<feature type="region of interest" description="Disordered" evidence="1">
    <location>
        <begin position="45"/>
        <end position="90"/>
    </location>
</feature>
<proteinExistence type="predicted"/>
<reference evidence="2" key="1">
    <citation type="submission" date="2021-06" db="EMBL/GenBank/DDBJ databases">
        <authorList>
            <person name="Kallberg Y."/>
            <person name="Tangrot J."/>
            <person name="Rosling A."/>
        </authorList>
    </citation>
    <scope>NUCLEOTIDE SEQUENCE</scope>
    <source>
        <strain evidence="2">MA453B</strain>
    </source>
</reference>
<protein>
    <submittedName>
        <fullName evidence="2">5467_t:CDS:1</fullName>
    </submittedName>
</protein>
<comment type="caution">
    <text evidence="2">The sequence shown here is derived from an EMBL/GenBank/DDBJ whole genome shotgun (WGS) entry which is preliminary data.</text>
</comment>
<feature type="region of interest" description="Disordered" evidence="1">
    <location>
        <begin position="1"/>
        <end position="27"/>
    </location>
</feature>
<feature type="non-terminal residue" evidence="2">
    <location>
        <position position="115"/>
    </location>
</feature>
<feature type="compositionally biased region" description="Basic and acidic residues" evidence="1">
    <location>
        <begin position="51"/>
        <end position="62"/>
    </location>
</feature>
<dbReference type="EMBL" id="CAJVPY010068533">
    <property type="protein sequence ID" value="CAG8826755.1"/>
    <property type="molecule type" value="Genomic_DNA"/>
</dbReference>
<gene>
    <name evidence="2" type="ORF">DERYTH_LOCUS28155</name>
</gene>
<dbReference type="AlphaFoldDB" id="A0A9N9PKX7"/>
<sequence length="115" mass="12338">DKGKGDRGGSFRLRLGPGQGERVLGPDSGHKVLWYDSGHIKWHGYGPGGESRFDDNNDKDIVRSTNGFSKKFGSGDGKGSELGKSLPPKPSKMYGILQANRCEKSVCLAMGQRGA</sequence>
<evidence type="ECO:0000313" key="3">
    <source>
        <dbReference type="Proteomes" id="UP000789405"/>
    </source>
</evidence>
<accession>A0A9N9PKX7</accession>
<feature type="non-terminal residue" evidence="2">
    <location>
        <position position="1"/>
    </location>
</feature>